<feature type="domain" description="DUF512" evidence="1">
    <location>
        <begin position="219"/>
        <end position="426"/>
    </location>
</feature>
<organism evidence="4 5">
    <name type="scientific">Formimonas warabiya</name>
    <dbReference type="NCBI Taxonomy" id="1761012"/>
    <lineage>
        <taxon>Bacteria</taxon>
        <taxon>Bacillati</taxon>
        <taxon>Bacillota</taxon>
        <taxon>Clostridia</taxon>
        <taxon>Eubacteriales</taxon>
        <taxon>Peptococcaceae</taxon>
        <taxon>Candidatus Formimonas</taxon>
    </lineage>
</organism>
<keyword evidence="5" id="KW-1185">Reference proteome</keyword>
<dbReference type="Proteomes" id="UP000323521">
    <property type="component" value="Chromosome"/>
</dbReference>
<dbReference type="InterPro" id="IPR007549">
    <property type="entry name" value="DUF512"/>
</dbReference>
<dbReference type="InterPro" id="IPR058240">
    <property type="entry name" value="rSAM_sf"/>
</dbReference>
<evidence type="ECO:0000313" key="5">
    <source>
        <dbReference type="Proteomes" id="UP000323521"/>
    </source>
</evidence>
<evidence type="ECO:0000259" key="1">
    <source>
        <dbReference type="Pfam" id="PF04459"/>
    </source>
</evidence>
<dbReference type="OrthoDB" id="9774724at2"/>
<dbReference type="InterPro" id="IPR013785">
    <property type="entry name" value="Aldolase_TIM"/>
</dbReference>
<dbReference type="InterPro" id="IPR045375">
    <property type="entry name" value="Put_radical_SAM-like_N"/>
</dbReference>
<evidence type="ECO:0008006" key="6">
    <source>
        <dbReference type="Google" id="ProtNLM"/>
    </source>
</evidence>
<accession>A0A3G1KNW1</accession>
<gene>
    <name evidence="4" type="ORF">DCMF_04335</name>
</gene>
<name>A0A3G1KNW1_FORW1</name>
<dbReference type="InterPro" id="IPR041489">
    <property type="entry name" value="PDZ_6"/>
</dbReference>
<dbReference type="RefSeq" id="WP_148133291.1">
    <property type="nucleotide sequence ID" value="NZ_CP017634.1"/>
</dbReference>
<dbReference type="EMBL" id="CP017634">
    <property type="protein sequence ID" value="ATW24110.1"/>
    <property type="molecule type" value="Genomic_DNA"/>
</dbReference>
<dbReference type="AlphaFoldDB" id="A0A3G1KNW1"/>
<evidence type="ECO:0000259" key="3">
    <source>
        <dbReference type="Pfam" id="PF19238"/>
    </source>
</evidence>
<evidence type="ECO:0000313" key="4">
    <source>
        <dbReference type="EMBL" id="ATW24110.1"/>
    </source>
</evidence>
<dbReference type="Gene3D" id="3.20.20.70">
    <property type="entry name" value="Aldolase class I"/>
    <property type="match status" value="1"/>
</dbReference>
<dbReference type="Pfam" id="PF17820">
    <property type="entry name" value="PDZ_6"/>
    <property type="match status" value="1"/>
</dbReference>
<protein>
    <recommendedName>
        <fullName evidence="6">DUF512 domain-containing protein</fullName>
    </recommendedName>
</protein>
<sequence>MRAEISGVVPGSIGEELGVKKGDLLRTINGIAPADLLDYRYLSADEFIELEIEKPHQERVIFEIEKDEDEDLGIIFDQDTFDGIKRCKNKCIFCFVDQMPPDLRNTLYLKDDDYRLSLLYGNFITLTNISTREISRIKDMHISPLYISVHSTNPALRQKMLGHSQAGQIVSYLRDLAQAGIEMHTQIVLCPGVNDGEDLYETVHQLSAFWPHVQSVAVVPVGVTKFQKNPLIRPFTGPEAQHVVETVSQWQNNFQKHLKTNFVYLADEFYLLAQREIPPYDHYEGFPQIENGVGLVRSFWTSFRQASALLPKSLDQTRKITFVTGRSAQPVLGPIVKRLNQIDQLEVDLISLTNHFFGPSVTVAGLLTGHDLMVGLRDWRRQYKQDDCPEIFVSSVLLKFGEDLFLDNMTVDQVEKALKIMIHAVDPVGESLIHEVMHQGGKNQI</sequence>
<dbReference type="SUPFAM" id="SSF102114">
    <property type="entry name" value="Radical SAM enzymes"/>
    <property type="match status" value="1"/>
</dbReference>
<feature type="domain" description="PDZ" evidence="2">
    <location>
        <begin position="5"/>
        <end position="42"/>
    </location>
</feature>
<proteinExistence type="predicted"/>
<dbReference type="KEGG" id="fwa:DCMF_04335"/>
<dbReference type="Pfam" id="PF04459">
    <property type="entry name" value="DUF512"/>
    <property type="match status" value="1"/>
</dbReference>
<feature type="domain" description="Putative radical SAM N-terminal" evidence="3">
    <location>
        <begin position="66"/>
        <end position="216"/>
    </location>
</feature>
<dbReference type="Pfam" id="PF19238">
    <property type="entry name" value="Radical_SAM_2"/>
    <property type="match status" value="1"/>
</dbReference>
<reference evidence="4 5" key="1">
    <citation type="submission" date="2016-10" db="EMBL/GenBank/DDBJ databases">
        <title>Complete Genome Sequence of Peptococcaceae strain DCMF.</title>
        <authorList>
            <person name="Edwards R.J."/>
            <person name="Holland S.I."/>
            <person name="Deshpande N.P."/>
            <person name="Wong Y.K."/>
            <person name="Ertan H."/>
            <person name="Manefield M."/>
            <person name="Russell T.L."/>
            <person name="Lee M.J."/>
        </authorList>
    </citation>
    <scope>NUCLEOTIDE SEQUENCE [LARGE SCALE GENOMIC DNA]</scope>
    <source>
        <strain evidence="4 5">DCMF</strain>
    </source>
</reference>
<dbReference type="SUPFAM" id="SSF50156">
    <property type="entry name" value="PDZ domain-like"/>
    <property type="match status" value="1"/>
</dbReference>
<evidence type="ECO:0000259" key="2">
    <source>
        <dbReference type="Pfam" id="PF17820"/>
    </source>
</evidence>
<dbReference type="InterPro" id="IPR036034">
    <property type="entry name" value="PDZ_sf"/>
</dbReference>